<comment type="function">
    <text evidence="2 7">Hydrolysis of 6-phosphogluconolactone to 6-phosphogluconate.</text>
</comment>
<evidence type="ECO:0000259" key="8">
    <source>
        <dbReference type="Pfam" id="PF01182"/>
    </source>
</evidence>
<evidence type="ECO:0000313" key="10">
    <source>
        <dbReference type="Proteomes" id="UP000648239"/>
    </source>
</evidence>
<dbReference type="InterPro" id="IPR039104">
    <property type="entry name" value="6PGL"/>
</dbReference>
<dbReference type="InterPro" id="IPR006148">
    <property type="entry name" value="Glc/Gal-6P_isomerase"/>
</dbReference>
<dbReference type="GO" id="GO:0006098">
    <property type="term" value="P:pentose-phosphate shunt"/>
    <property type="evidence" value="ECO:0007669"/>
    <property type="project" value="UniProtKB-UniPathway"/>
</dbReference>
<dbReference type="EC" id="3.1.1.31" evidence="5 7"/>
<protein>
    <recommendedName>
        <fullName evidence="6 7">6-phosphogluconolactonase</fullName>
        <shortName evidence="7">6PGL</shortName>
        <ecNumber evidence="5 7">3.1.1.31</ecNumber>
    </recommendedName>
</protein>
<dbReference type="NCBIfam" id="TIGR01198">
    <property type="entry name" value="pgl"/>
    <property type="match status" value="1"/>
</dbReference>
<evidence type="ECO:0000313" key="9">
    <source>
        <dbReference type="EMBL" id="MBD3866955.1"/>
    </source>
</evidence>
<dbReference type="InterPro" id="IPR037171">
    <property type="entry name" value="NagB/RpiA_transferase-like"/>
</dbReference>
<dbReference type="AlphaFoldDB" id="A0A8J6XXH2"/>
<comment type="caution">
    <text evidence="9">The sequence shown here is derived from an EMBL/GenBank/DDBJ whole genome shotgun (WGS) entry which is preliminary data.</text>
</comment>
<comment type="pathway">
    <text evidence="3 7">Carbohydrate degradation; pentose phosphate pathway; D-ribulose 5-phosphate from D-glucose 6-phosphate (oxidative stage): step 2/3.</text>
</comment>
<proteinExistence type="inferred from homology"/>
<dbReference type="GO" id="GO:0017057">
    <property type="term" value="F:6-phosphogluconolactonase activity"/>
    <property type="evidence" value="ECO:0007669"/>
    <property type="project" value="UniProtKB-UniRule"/>
</dbReference>
<name>A0A8J6XXH2_9BACT</name>
<gene>
    <name evidence="7 9" type="primary">pgl</name>
    <name evidence="9" type="ORF">IFK94_02430</name>
</gene>
<evidence type="ECO:0000256" key="5">
    <source>
        <dbReference type="ARBA" id="ARBA00013198"/>
    </source>
</evidence>
<reference evidence="9 10" key="1">
    <citation type="submission" date="2020-08" db="EMBL/GenBank/DDBJ databases">
        <title>Acidobacteriota in marine sediments use diverse sulfur dissimilation pathways.</title>
        <authorList>
            <person name="Wasmund K."/>
        </authorList>
    </citation>
    <scope>NUCLEOTIDE SEQUENCE [LARGE SCALE GENOMIC DNA]</scope>
    <source>
        <strain evidence="9">MAG AM4</strain>
    </source>
</reference>
<organism evidence="9 10">
    <name type="scientific">Candidatus Polarisedimenticola svalbardensis</name>
    <dbReference type="NCBI Taxonomy" id="2886004"/>
    <lineage>
        <taxon>Bacteria</taxon>
        <taxon>Pseudomonadati</taxon>
        <taxon>Acidobacteriota</taxon>
        <taxon>Candidatus Polarisedimenticolia</taxon>
        <taxon>Candidatus Polarisedimenticolales</taxon>
        <taxon>Candidatus Polarisedimenticolaceae</taxon>
        <taxon>Candidatus Polarisedimenticola</taxon>
    </lineage>
</organism>
<accession>A0A8J6XXH2</accession>
<dbReference type="EMBL" id="JACXWD010000004">
    <property type="protein sequence ID" value="MBD3866955.1"/>
    <property type="molecule type" value="Genomic_DNA"/>
</dbReference>
<evidence type="ECO:0000256" key="7">
    <source>
        <dbReference type="RuleBase" id="RU365095"/>
    </source>
</evidence>
<dbReference type="PANTHER" id="PTHR11054">
    <property type="entry name" value="6-PHOSPHOGLUCONOLACTONASE"/>
    <property type="match status" value="1"/>
</dbReference>
<dbReference type="InterPro" id="IPR005900">
    <property type="entry name" value="6-phosphogluconolactonase_DevB"/>
</dbReference>
<evidence type="ECO:0000256" key="4">
    <source>
        <dbReference type="ARBA" id="ARBA00010662"/>
    </source>
</evidence>
<evidence type="ECO:0000256" key="2">
    <source>
        <dbReference type="ARBA" id="ARBA00002681"/>
    </source>
</evidence>
<dbReference type="Proteomes" id="UP000648239">
    <property type="component" value="Unassembled WGS sequence"/>
</dbReference>
<evidence type="ECO:0000256" key="1">
    <source>
        <dbReference type="ARBA" id="ARBA00000832"/>
    </source>
</evidence>
<feature type="domain" description="Glucosamine/galactosamine-6-phosphate isomerase" evidence="8">
    <location>
        <begin position="12"/>
        <end position="231"/>
    </location>
</feature>
<dbReference type="PANTHER" id="PTHR11054:SF0">
    <property type="entry name" value="6-PHOSPHOGLUCONOLACTONASE"/>
    <property type="match status" value="1"/>
</dbReference>
<dbReference type="Gene3D" id="3.40.50.1360">
    <property type="match status" value="1"/>
</dbReference>
<keyword evidence="7 9" id="KW-0378">Hydrolase</keyword>
<comment type="catalytic activity">
    <reaction evidence="1 7">
        <text>6-phospho-D-glucono-1,5-lactone + H2O = 6-phospho-D-gluconate + H(+)</text>
        <dbReference type="Rhea" id="RHEA:12556"/>
        <dbReference type="ChEBI" id="CHEBI:15377"/>
        <dbReference type="ChEBI" id="CHEBI:15378"/>
        <dbReference type="ChEBI" id="CHEBI:57955"/>
        <dbReference type="ChEBI" id="CHEBI:58759"/>
        <dbReference type="EC" id="3.1.1.31"/>
    </reaction>
</comment>
<dbReference type="SUPFAM" id="SSF100950">
    <property type="entry name" value="NagB/RpiA/CoA transferase-like"/>
    <property type="match status" value="1"/>
</dbReference>
<sequence length="246" mass="27103">MSESHNVLTLENEATVAEAAAEIFIATALAAVEVRGRFVCALAGGSTPRKLYSMLALPEFSSRVPWEDCFLFFGDERCVPKDHPDSNFRMAVEALFHKVPVVGTQVHRIQGELSNPGRAAHFYEQALKELFPDEPFPRFDLILLGIGEDGHTASLFPGTDALLETERWVVANYVATLSDWRITLTLPVINAARQILFMATGIQKARIVSEAFGDAEHDEVLPAEQVVPQNGAREVLLDRRAATLMG</sequence>
<dbReference type="UniPathway" id="UPA00115">
    <property type="reaction ID" value="UER00409"/>
</dbReference>
<dbReference type="Pfam" id="PF01182">
    <property type="entry name" value="Glucosamine_iso"/>
    <property type="match status" value="1"/>
</dbReference>
<evidence type="ECO:0000256" key="6">
    <source>
        <dbReference type="ARBA" id="ARBA00020337"/>
    </source>
</evidence>
<dbReference type="GO" id="GO:0005975">
    <property type="term" value="P:carbohydrate metabolic process"/>
    <property type="evidence" value="ECO:0007669"/>
    <property type="project" value="UniProtKB-UniRule"/>
</dbReference>
<comment type="similarity">
    <text evidence="4 7">Belongs to the glucosamine/galactosamine-6-phosphate isomerase family. 6-phosphogluconolactonase subfamily.</text>
</comment>
<dbReference type="CDD" id="cd01400">
    <property type="entry name" value="6PGL"/>
    <property type="match status" value="1"/>
</dbReference>
<evidence type="ECO:0000256" key="3">
    <source>
        <dbReference type="ARBA" id="ARBA00004961"/>
    </source>
</evidence>